<evidence type="ECO:0000313" key="7">
    <source>
        <dbReference type="Proteomes" id="UP001054837"/>
    </source>
</evidence>
<keyword evidence="2" id="KW-0378">Hydrolase</keyword>
<dbReference type="AlphaFoldDB" id="A0AAV4QM99"/>
<dbReference type="PANTHER" id="PTHR35372:SF2">
    <property type="entry name" value="SF3 HELICASE DOMAIN-CONTAINING PROTEIN"/>
    <property type="match status" value="1"/>
</dbReference>
<keyword evidence="6" id="KW-0347">Helicase</keyword>
<dbReference type="PROSITE" id="PS51206">
    <property type="entry name" value="SF3_HELICASE_1"/>
    <property type="match status" value="1"/>
</dbReference>
<feature type="compositionally biased region" description="Acidic residues" evidence="4">
    <location>
        <begin position="680"/>
        <end position="692"/>
    </location>
</feature>
<dbReference type="GO" id="GO:0005524">
    <property type="term" value="F:ATP binding"/>
    <property type="evidence" value="ECO:0007669"/>
    <property type="project" value="UniProtKB-KW"/>
</dbReference>
<proteinExistence type="predicted"/>
<evidence type="ECO:0000256" key="2">
    <source>
        <dbReference type="ARBA" id="ARBA00022801"/>
    </source>
</evidence>
<evidence type="ECO:0000256" key="1">
    <source>
        <dbReference type="ARBA" id="ARBA00022741"/>
    </source>
</evidence>
<keyword evidence="7" id="KW-1185">Reference proteome</keyword>
<dbReference type="GO" id="GO:0004386">
    <property type="term" value="F:helicase activity"/>
    <property type="evidence" value="ECO:0007669"/>
    <property type="project" value="UniProtKB-KW"/>
</dbReference>
<dbReference type="Gene3D" id="3.40.50.300">
    <property type="entry name" value="P-loop containing nucleotide triphosphate hydrolases"/>
    <property type="match status" value="1"/>
</dbReference>
<reference evidence="6 7" key="1">
    <citation type="submission" date="2021-06" db="EMBL/GenBank/DDBJ databases">
        <title>Caerostris darwini draft genome.</title>
        <authorList>
            <person name="Kono N."/>
            <person name="Arakawa K."/>
        </authorList>
    </citation>
    <scope>NUCLEOTIDE SEQUENCE [LARGE SCALE GENOMIC DNA]</scope>
</reference>
<accession>A0AAV4QM99</accession>
<sequence>MWFERLIRLTPLKMECPPLFQSINQALKEDTVMFENDKNPLKTIMQYNNGYYFLPMFYALVKHYSMKTNVLVDILKTMLDAEFYPILNRLEQVHENHMTATIMDFTINTLYFCGNNLYDRPTTMREKLDRIVQDSSRAILSVCTNEQLHKLIRNIQQRHFPISVLCLCNALKKPNRSYWNFLSESWQEVTANVEIHDHMTNLWVAIRTFLQTCRETGVNGGPDDQIVEKFHLPSLISTINSDSIMERKTIQMDRHKWFIRLKDGMLDVLTGHIGGTVPELYLSDRKLGIQIPRAQLMKLLSEDCPLRQLYKILINKTFFLRYLKQLFLDQTDHMLDTLREMISEEIPDIAFDPYALSMLHFYTHLCKYMSFEHDMFMFMLDVLASSFIATNYERKFFVFKGITSNGKSKLFELLGKVFGGYYHNIQSDNLKPGNASSNATPELASTLFSCRIVSLEELEGKLNENRVKQITGNSHVAFRNMYEQNVGGIPTAKVFSTTNKLPECQATQAFQDRVIALPFNAKFSDQAPLTTSEQVKMNMYPKDAYVIEQSYEGCFLMLYYHLQTFMTLEDGLLHYREEPDSVKEYTQDYLANTDVYMQFKLYMDIQINSECMTTMNDLRSAVRQFLKAMKNLSTPETELIVKFEEEFGRFRQSDIQLDSFRHTSIMDRMSSQTLCVENENLQDDSEEDEAESDQPPSKQIKLDTKSSNTVSVVYYDGVVIKNLKKTNLEN</sequence>
<feature type="region of interest" description="Disordered" evidence="4">
    <location>
        <begin position="680"/>
        <end position="706"/>
    </location>
</feature>
<gene>
    <name evidence="6" type="primary">AVEN_267638_1</name>
    <name evidence="6" type="ORF">CDAR_596521</name>
</gene>
<dbReference type="InterPro" id="IPR045455">
    <property type="entry name" value="NrS-1_pol-like_helicase"/>
</dbReference>
<keyword evidence="1" id="KW-0547">Nucleotide-binding</keyword>
<evidence type="ECO:0000313" key="6">
    <source>
        <dbReference type="EMBL" id="GIY10402.1"/>
    </source>
</evidence>
<protein>
    <submittedName>
        <fullName evidence="6">SF3 helicase domain-containing protein</fullName>
    </submittedName>
</protein>
<name>A0AAV4QM99_9ARAC</name>
<feature type="domain" description="SF3 helicase" evidence="5">
    <location>
        <begin position="374"/>
        <end position="532"/>
    </location>
</feature>
<dbReference type="InterPro" id="IPR051620">
    <property type="entry name" value="ORF904-like_C"/>
</dbReference>
<dbReference type="PANTHER" id="PTHR35372">
    <property type="entry name" value="ATP BINDING PROTEIN-RELATED"/>
    <property type="match status" value="1"/>
</dbReference>
<dbReference type="GO" id="GO:0016787">
    <property type="term" value="F:hydrolase activity"/>
    <property type="evidence" value="ECO:0007669"/>
    <property type="project" value="UniProtKB-KW"/>
</dbReference>
<dbReference type="Pfam" id="PF19263">
    <property type="entry name" value="DUF5906"/>
    <property type="match status" value="1"/>
</dbReference>
<dbReference type="Proteomes" id="UP001054837">
    <property type="component" value="Unassembled WGS sequence"/>
</dbReference>
<dbReference type="InterPro" id="IPR027417">
    <property type="entry name" value="P-loop_NTPase"/>
</dbReference>
<evidence type="ECO:0000259" key="5">
    <source>
        <dbReference type="PROSITE" id="PS51206"/>
    </source>
</evidence>
<comment type="caution">
    <text evidence="6">The sequence shown here is derived from an EMBL/GenBank/DDBJ whole genome shotgun (WGS) entry which is preliminary data.</text>
</comment>
<organism evidence="6 7">
    <name type="scientific">Caerostris darwini</name>
    <dbReference type="NCBI Taxonomy" id="1538125"/>
    <lineage>
        <taxon>Eukaryota</taxon>
        <taxon>Metazoa</taxon>
        <taxon>Ecdysozoa</taxon>
        <taxon>Arthropoda</taxon>
        <taxon>Chelicerata</taxon>
        <taxon>Arachnida</taxon>
        <taxon>Araneae</taxon>
        <taxon>Araneomorphae</taxon>
        <taxon>Entelegynae</taxon>
        <taxon>Araneoidea</taxon>
        <taxon>Araneidae</taxon>
        <taxon>Caerostris</taxon>
    </lineage>
</organism>
<keyword evidence="3" id="KW-0067">ATP-binding</keyword>
<evidence type="ECO:0000256" key="4">
    <source>
        <dbReference type="SAM" id="MobiDB-lite"/>
    </source>
</evidence>
<evidence type="ECO:0000256" key="3">
    <source>
        <dbReference type="ARBA" id="ARBA00022840"/>
    </source>
</evidence>
<dbReference type="InterPro" id="IPR014015">
    <property type="entry name" value="Helicase_SF3_DNA-vir"/>
</dbReference>
<dbReference type="EMBL" id="BPLQ01004740">
    <property type="protein sequence ID" value="GIY10402.1"/>
    <property type="molecule type" value="Genomic_DNA"/>
</dbReference>